<organism evidence="1 2">
    <name type="scientific">Dallia pectoralis</name>
    <name type="common">Alaska blackfish</name>
    <dbReference type="NCBI Taxonomy" id="75939"/>
    <lineage>
        <taxon>Eukaryota</taxon>
        <taxon>Metazoa</taxon>
        <taxon>Chordata</taxon>
        <taxon>Craniata</taxon>
        <taxon>Vertebrata</taxon>
        <taxon>Euteleostomi</taxon>
        <taxon>Actinopterygii</taxon>
        <taxon>Neopterygii</taxon>
        <taxon>Teleostei</taxon>
        <taxon>Protacanthopterygii</taxon>
        <taxon>Esociformes</taxon>
        <taxon>Umbridae</taxon>
        <taxon>Dallia</taxon>
    </lineage>
</organism>
<sequence>MRVLHHRADTGRATGRKEQRGRRALSPRRSPSARAVLDLFWSHLGPRVTETKGHFKNTGWVSLHLLGCGSPVTAGKTGLPATGFLFNCILVRGTYESV</sequence>
<proteinExistence type="predicted"/>
<evidence type="ECO:0000313" key="2">
    <source>
        <dbReference type="Proteomes" id="UP001157502"/>
    </source>
</evidence>
<accession>A0ACC2GX41</accession>
<keyword evidence="2" id="KW-1185">Reference proteome</keyword>
<reference evidence="1" key="1">
    <citation type="submission" date="2021-05" db="EMBL/GenBank/DDBJ databases">
        <authorList>
            <person name="Pan Q."/>
            <person name="Jouanno E."/>
            <person name="Zahm M."/>
            <person name="Klopp C."/>
            <person name="Cabau C."/>
            <person name="Louis A."/>
            <person name="Berthelot C."/>
            <person name="Parey E."/>
            <person name="Roest Crollius H."/>
            <person name="Montfort J."/>
            <person name="Robinson-Rechavi M."/>
            <person name="Bouchez O."/>
            <person name="Lampietro C."/>
            <person name="Lopez Roques C."/>
            <person name="Donnadieu C."/>
            <person name="Postlethwait J."/>
            <person name="Bobe J."/>
            <person name="Dillon D."/>
            <person name="Chandos A."/>
            <person name="von Hippel F."/>
            <person name="Guiguen Y."/>
        </authorList>
    </citation>
    <scope>NUCLEOTIDE SEQUENCE</scope>
    <source>
        <strain evidence="1">YG-Jan2019</strain>
    </source>
</reference>
<evidence type="ECO:0000313" key="1">
    <source>
        <dbReference type="EMBL" id="KAJ8008276.1"/>
    </source>
</evidence>
<gene>
    <name evidence="1" type="ORF">DPEC_G00103120</name>
</gene>
<dbReference type="EMBL" id="CM055735">
    <property type="protein sequence ID" value="KAJ8008276.1"/>
    <property type="molecule type" value="Genomic_DNA"/>
</dbReference>
<comment type="caution">
    <text evidence="1">The sequence shown here is derived from an EMBL/GenBank/DDBJ whole genome shotgun (WGS) entry which is preliminary data.</text>
</comment>
<name>A0ACC2GX41_DALPE</name>
<protein>
    <submittedName>
        <fullName evidence="1">Uncharacterized protein</fullName>
    </submittedName>
</protein>
<dbReference type="Proteomes" id="UP001157502">
    <property type="component" value="Chromosome 8"/>
</dbReference>